<dbReference type="AlphaFoldDB" id="A0A084WTI4"/>
<evidence type="ECO:0000313" key="2">
    <source>
        <dbReference type="EMBL" id="KFB53528.1"/>
    </source>
</evidence>
<evidence type="ECO:0000313" key="3">
    <source>
        <dbReference type="EnsemblMetazoa" id="ASIC021757-PA"/>
    </source>
</evidence>
<reference evidence="3" key="2">
    <citation type="submission" date="2020-05" db="UniProtKB">
        <authorList>
            <consortium name="EnsemblMetazoa"/>
        </authorList>
    </citation>
    <scope>IDENTIFICATION</scope>
</reference>
<reference evidence="2 4" key="1">
    <citation type="journal article" date="2014" name="BMC Genomics">
        <title>Genome sequence of Anopheles sinensis provides insight into genetics basis of mosquito competence for malaria parasites.</title>
        <authorList>
            <person name="Zhou D."/>
            <person name="Zhang D."/>
            <person name="Ding G."/>
            <person name="Shi L."/>
            <person name="Hou Q."/>
            <person name="Ye Y."/>
            <person name="Xu Y."/>
            <person name="Zhou H."/>
            <person name="Xiong C."/>
            <person name="Li S."/>
            <person name="Yu J."/>
            <person name="Hong S."/>
            <person name="Yu X."/>
            <person name="Zou P."/>
            <person name="Chen C."/>
            <person name="Chang X."/>
            <person name="Wang W."/>
            <person name="Lv Y."/>
            <person name="Sun Y."/>
            <person name="Ma L."/>
            <person name="Shen B."/>
            <person name="Zhu C."/>
        </authorList>
    </citation>
    <scope>NUCLEOTIDE SEQUENCE [LARGE SCALE GENOMIC DNA]</scope>
</reference>
<dbReference type="EMBL" id="ATLV01026893">
    <property type="status" value="NOT_ANNOTATED_CDS"/>
    <property type="molecule type" value="Genomic_DNA"/>
</dbReference>
<dbReference type="EnsemblMetazoa" id="ASIC021757-RA">
    <property type="protein sequence ID" value="ASIC021757-PA"/>
    <property type="gene ID" value="ASIC021757"/>
</dbReference>
<gene>
    <name evidence="2" type="ORF">ZHAS_00021757</name>
</gene>
<evidence type="ECO:0000256" key="1">
    <source>
        <dbReference type="SAM" id="MobiDB-lite"/>
    </source>
</evidence>
<name>A0A084WTI4_ANOSI</name>
<dbReference type="Proteomes" id="UP000030765">
    <property type="component" value="Unassembled WGS sequence"/>
</dbReference>
<feature type="compositionally biased region" description="Basic and acidic residues" evidence="1">
    <location>
        <begin position="117"/>
        <end position="130"/>
    </location>
</feature>
<dbReference type="EMBL" id="KE525420">
    <property type="protein sequence ID" value="KFB53528.1"/>
    <property type="molecule type" value="Genomic_DNA"/>
</dbReference>
<dbReference type="VEuPathDB" id="VectorBase:ASIC021757"/>
<keyword evidence="4" id="KW-1185">Reference proteome</keyword>
<evidence type="ECO:0000313" key="4">
    <source>
        <dbReference type="Proteomes" id="UP000030765"/>
    </source>
</evidence>
<keyword evidence="2" id="KW-0675">Receptor</keyword>
<accession>A0A084WTI4</accession>
<organism evidence="2">
    <name type="scientific">Anopheles sinensis</name>
    <name type="common">Mosquito</name>
    <dbReference type="NCBI Taxonomy" id="74873"/>
    <lineage>
        <taxon>Eukaryota</taxon>
        <taxon>Metazoa</taxon>
        <taxon>Ecdysozoa</taxon>
        <taxon>Arthropoda</taxon>
        <taxon>Hexapoda</taxon>
        <taxon>Insecta</taxon>
        <taxon>Pterygota</taxon>
        <taxon>Neoptera</taxon>
        <taxon>Endopterygota</taxon>
        <taxon>Diptera</taxon>
        <taxon>Nematocera</taxon>
        <taxon>Culicoidea</taxon>
        <taxon>Culicidae</taxon>
        <taxon>Anophelinae</taxon>
        <taxon>Anopheles</taxon>
    </lineage>
</organism>
<feature type="region of interest" description="Disordered" evidence="1">
    <location>
        <begin position="107"/>
        <end position="148"/>
    </location>
</feature>
<sequence length="148" mass="16599">MALSVSEFNIGNNREWSRLFFVPFLHSKHTAILPPLGSYPYTLQIKPMTIRRRRTIPRRKLTLHTHPPPSDHCRMISPRAAAHTHTRHGDGIVCPYMARVMGSTSGDVRAPCLGSNDKQRDRREIVKESRAVGGPVRELVGSGPSKGR</sequence>
<protein>
    <submittedName>
        <fullName evidence="2 3">Putative phagocytic receptor 1b-like isoform X1</fullName>
    </submittedName>
</protein>
<proteinExistence type="predicted"/>